<keyword evidence="6" id="KW-0378">Hydrolase</keyword>
<dbReference type="NCBIfam" id="TIGR01596">
    <property type="entry name" value="cas3_HD"/>
    <property type="match status" value="1"/>
</dbReference>
<dbReference type="GO" id="GO:0016787">
    <property type="term" value="F:hydrolase activity"/>
    <property type="evidence" value="ECO:0007669"/>
    <property type="project" value="UniProtKB-KW"/>
</dbReference>
<dbReference type="GO" id="GO:0003723">
    <property type="term" value="F:RNA binding"/>
    <property type="evidence" value="ECO:0007669"/>
    <property type="project" value="TreeGrafter"/>
</dbReference>
<evidence type="ECO:0000256" key="6">
    <source>
        <dbReference type="ARBA" id="ARBA00022801"/>
    </source>
</evidence>
<name>W0DGG9_9AQUI</name>
<evidence type="ECO:0000256" key="2">
    <source>
        <dbReference type="ARBA" id="ARBA00009046"/>
    </source>
</evidence>
<dbReference type="Gene3D" id="3.40.50.300">
    <property type="entry name" value="P-loop containing nucleotide triphosphate hydrolases"/>
    <property type="match status" value="2"/>
</dbReference>
<evidence type="ECO:0000256" key="9">
    <source>
        <dbReference type="ARBA" id="ARBA00023118"/>
    </source>
</evidence>
<keyword evidence="3" id="KW-0540">Nuclease</keyword>
<dbReference type="SUPFAM" id="SSF52540">
    <property type="entry name" value="P-loop containing nucleoside triphosphate hydrolases"/>
    <property type="match status" value="1"/>
</dbReference>
<dbReference type="NCBIfam" id="TIGR01587">
    <property type="entry name" value="cas3_core"/>
    <property type="match status" value="1"/>
</dbReference>
<dbReference type="InterPro" id="IPR038257">
    <property type="entry name" value="CRISPR-assoc_Cas3_HD_sf"/>
</dbReference>
<dbReference type="Pfam" id="PF04851">
    <property type="entry name" value="ResIII"/>
    <property type="match status" value="1"/>
</dbReference>
<dbReference type="GO" id="GO:0003724">
    <property type="term" value="F:RNA helicase activity"/>
    <property type="evidence" value="ECO:0007669"/>
    <property type="project" value="TreeGrafter"/>
</dbReference>
<dbReference type="InterPro" id="IPR001650">
    <property type="entry name" value="Helicase_C-like"/>
</dbReference>
<dbReference type="CDD" id="cd09641">
    <property type="entry name" value="Cas3''_I"/>
    <property type="match status" value="1"/>
</dbReference>
<evidence type="ECO:0000256" key="3">
    <source>
        <dbReference type="ARBA" id="ARBA00022722"/>
    </source>
</evidence>
<evidence type="ECO:0000256" key="8">
    <source>
        <dbReference type="ARBA" id="ARBA00022840"/>
    </source>
</evidence>
<keyword evidence="5" id="KW-0547">Nucleotide-binding</keyword>
<feature type="domain" description="HD Cas3-type" evidence="11">
    <location>
        <begin position="6"/>
        <end position="196"/>
    </location>
</feature>
<dbReference type="PROSITE" id="PS51643">
    <property type="entry name" value="HD_CAS3"/>
    <property type="match status" value="1"/>
</dbReference>
<dbReference type="InterPro" id="IPR006935">
    <property type="entry name" value="Helicase/UvrB_N"/>
</dbReference>
<dbReference type="KEGG" id="trd:THERU_05040"/>
<evidence type="ECO:0000256" key="4">
    <source>
        <dbReference type="ARBA" id="ARBA00022723"/>
    </source>
</evidence>
<evidence type="ECO:0000256" key="5">
    <source>
        <dbReference type="ARBA" id="ARBA00022741"/>
    </source>
</evidence>
<dbReference type="Pfam" id="PF22590">
    <property type="entry name" value="Cas3-like_C_2"/>
    <property type="match status" value="1"/>
</dbReference>
<dbReference type="EMBL" id="CP007028">
    <property type="protein sequence ID" value="AHE96133.1"/>
    <property type="molecule type" value="Genomic_DNA"/>
</dbReference>
<dbReference type="GO" id="GO:0004518">
    <property type="term" value="F:nuclease activity"/>
    <property type="evidence" value="ECO:0007669"/>
    <property type="project" value="UniProtKB-KW"/>
</dbReference>
<dbReference type="InterPro" id="IPR006474">
    <property type="entry name" value="Helicase_Cas3_CRISPR-ass_core"/>
</dbReference>
<evidence type="ECO:0000313" key="12">
    <source>
        <dbReference type="EMBL" id="AHE96133.1"/>
    </source>
</evidence>
<evidence type="ECO:0000256" key="7">
    <source>
        <dbReference type="ARBA" id="ARBA00022806"/>
    </source>
</evidence>
<comment type="similarity">
    <text evidence="1">In the N-terminal section; belongs to the CRISPR-associated nuclease Cas3-HD family.</text>
</comment>
<dbReference type="OrthoDB" id="9810236at2"/>
<proteinExistence type="inferred from homology"/>
<protein>
    <submittedName>
        <fullName evidence="12">Helicase</fullName>
    </submittedName>
</protein>
<dbReference type="Gene3D" id="1.10.3210.30">
    <property type="match status" value="1"/>
</dbReference>
<keyword evidence="8" id="KW-0067">ATP-binding</keyword>
<sequence>MCSGLYSHPNVFMEDHINGVIKIAKQLYGENIPEWFYVPLAFHDFGKSTKYFQDYILSGKKTKFSDHSYLSAVYCLNLAHSLGFDDRLTECFLYPLKHHTDLKGLKNTFDDLLSKERRDILLKQIEAIEVEKFNRVVELLDIPERIKSKAFLGEEVLNRLKLIVGNLGRIVGGLKLEKGLFDFNLFFSVLLDADKTQAGSKEDSVPETRVLSLERIEIYREQLRKNDSEINQKREEAFKEVMAKLPIAKDYKLYALTLPTGMGKTLTGLSFAAGLAKNLGLKRIVYSLPFLSIIDQTELVLRGIGLKDSTELIVHHHLSEIGYFQGDREREYDFDTARVFFEGWNSGVILTTFHQFLYALLGAENSYLRRFNKLKDSVVIVDELQALPHRYWRFVKECFKKLTEELNSRVILMTATNPFVFEEGDHVLHLVDKAKYREGLQRFRVIPDLEKRTVEDLAREVAERVRKEDKTFLIILNTIKSSQEFYRKLKDLVNVDIAYLSTAVIPKQRRERIEQIKQGKYKVVVSTQVVEAGVDIDFDVVCRDFAPLDSINQSAGRCNRHGFRGLGEVRVVKLVDDNGREYSRRIYDIVLLSATEKFLTEELTERELLDVIDEYFETLWTKISHDKSDELLEALDRIKHDFLYKNFKLIEDQPYKEDVFVAVDYKAESVLNAVKEIWEQRQRKEISLWEAKREFEKLKAEFYSYVISVALSKDSEIELDDRLKIRVVRRENVGLYYDGEIGFRIKGGENAL</sequence>
<evidence type="ECO:0000313" key="13">
    <source>
        <dbReference type="Proteomes" id="UP000018914"/>
    </source>
</evidence>
<dbReference type="CDD" id="cd17930">
    <property type="entry name" value="DEXHc_cas3"/>
    <property type="match status" value="1"/>
</dbReference>
<keyword evidence="13" id="KW-1185">Reference proteome</keyword>
<evidence type="ECO:0000259" key="10">
    <source>
        <dbReference type="PROSITE" id="PS51194"/>
    </source>
</evidence>
<dbReference type="SMART" id="SM00490">
    <property type="entry name" value="HELICc"/>
    <property type="match status" value="1"/>
</dbReference>
<dbReference type="HOGENOM" id="CLU_010123_1_1_0"/>
<dbReference type="AlphaFoldDB" id="W0DGG9"/>
<dbReference type="InterPro" id="IPR014001">
    <property type="entry name" value="Helicase_ATP-bd"/>
</dbReference>
<dbReference type="GO" id="GO:0005524">
    <property type="term" value="F:ATP binding"/>
    <property type="evidence" value="ECO:0007669"/>
    <property type="project" value="UniProtKB-KW"/>
</dbReference>
<dbReference type="InterPro" id="IPR006483">
    <property type="entry name" value="CRISPR-assoc_Cas3_HD"/>
</dbReference>
<dbReference type="PATRIC" id="fig|75906.3.peg.983"/>
<dbReference type="PANTHER" id="PTHR47963:SF9">
    <property type="entry name" value="CRISPR-ASSOCIATED ENDONUCLEASE_HELICASE CAS3"/>
    <property type="match status" value="1"/>
</dbReference>
<dbReference type="SMART" id="SM00487">
    <property type="entry name" value="DEXDc"/>
    <property type="match status" value="1"/>
</dbReference>
<dbReference type="PROSITE" id="PS51194">
    <property type="entry name" value="HELICASE_CTER"/>
    <property type="match status" value="1"/>
</dbReference>
<dbReference type="InterPro" id="IPR054712">
    <property type="entry name" value="Cas3-like_dom"/>
</dbReference>
<dbReference type="RefSeq" id="WP_025306167.1">
    <property type="nucleotide sequence ID" value="NZ_CP007028.1"/>
</dbReference>
<dbReference type="GO" id="GO:0003677">
    <property type="term" value="F:DNA binding"/>
    <property type="evidence" value="ECO:0007669"/>
    <property type="project" value="InterPro"/>
</dbReference>
<evidence type="ECO:0000256" key="1">
    <source>
        <dbReference type="ARBA" id="ARBA00006847"/>
    </source>
</evidence>
<comment type="similarity">
    <text evidence="2">In the central section; belongs to the CRISPR-associated helicase Cas3 family.</text>
</comment>
<evidence type="ECO:0000259" key="11">
    <source>
        <dbReference type="PROSITE" id="PS51643"/>
    </source>
</evidence>
<reference evidence="12 13" key="1">
    <citation type="submission" date="2013-12" db="EMBL/GenBank/DDBJ databases">
        <authorList>
            <consortium name="DOE Joint Genome Institute"/>
            <person name="Eisen J."/>
            <person name="Huntemann M."/>
            <person name="Han J."/>
            <person name="Chen A."/>
            <person name="Kyrpides N."/>
            <person name="Mavromatis K."/>
            <person name="Markowitz V."/>
            <person name="Palaniappan K."/>
            <person name="Ivanova N."/>
            <person name="Schaumberg A."/>
            <person name="Pati A."/>
            <person name="Liolios K."/>
            <person name="Nordberg H.P."/>
            <person name="Cantor M.N."/>
            <person name="Hua S.X."/>
            <person name="Woyke T."/>
        </authorList>
    </citation>
    <scope>NUCLEOTIDE SEQUENCE [LARGE SCALE GENOMIC DNA]</scope>
    <source>
        <strain evidence="12 13">DSM 23557</strain>
    </source>
</reference>
<dbReference type="Proteomes" id="UP000018914">
    <property type="component" value="Chromosome"/>
</dbReference>
<dbReference type="GO" id="GO:0051607">
    <property type="term" value="P:defense response to virus"/>
    <property type="evidence" value="ECO:0007669"/>
    <property type="project" value="UniProtKB-KW"/>
</dbReference>
<accession>W0DGG9</accession>
<organism evidence="13">
    <name type="scientific">Thermocrinis ruber</name>
    <dbReference type="NCBI Taxonomy" id="75906"/>
    <lineage>
        <taxon>Bacteria</taxon>
        <taxon>Pseudomonadati</taxon>
        <taxon>Aquificota</taxon>
        <taxon>Aquificia</taxon>
        <taxon>Aquificales</taxon>
        <taxon>Aquificaceae</taxon>
        <taxon>Thermocrinis</taxon>
    </lineage>
</organism>
<dbReference type="STRING" id="75906.THERU_05040"/>
<feature type="domain" description="Helicase C-terminal" evidence="10">
    <location>
        <begin position="453"/>
        <end position="612"/>
    </location>
</feature>
<dbReference type="eggNOG" id="COG1203">
    <property type="taxonomic scope" value="Bacteria"/>
</dbReference>
<dbReference type="GO" id="GO:0046872">
    <property type="term" value="F:metal ion binding"/>
    <property type="evidence" value="ECO:0007669"/>
    <property type="project" value="UniProtKB-KW"/>
</dbReference>
<dbReference type="InterPro" id="IPR027417">
    <property type="entry name" value="P-loop_NTPase"/>
</dbReference>
<keyword evidence="9" id="KW-0051">Antiviral defense</keyword>
<keyword evidence="4" id="KW-0479">Metal-binding</keyword>
<keyword evidence="7 12" id="KW-0347">Helicase</keyword>
<gene>
    <name evidence="12" type="ORF">THERU_05040</name>
</gene>
<dbReference type="PANTHER" id="PTHR47963">
    <property type="entry name" value="DEAD-BOX ATP-DEPENDENT RNA HELICASE 47, MITOCHONDRIAL"/>
    <property type="match status" value="1"/>
</dbReference>
<dbReference type="InterPro" id="IPR050547">
    <property type="entry name" value="DEAD_box_RNA_helicases"/>
</dbReference>